<accession>A0A934KWI7</accession>
<evidence type="ECO:0000313" key="2">
    <source>
        <dbReference type="EMBL" id="MBJ7881618.1"/>
    </source>
</evidence>
<dbReference type="AlphaFoldDB" id="A0A934KWI7"/>
<proteinExistence type="predicted"/>
<name>A0A934KWI7_9FLAO</name>
<dbReference type="InterPro" id="IPR056695">
    <property type="entry name" value="DUF7793"/>
</dbReference>
<dbReference type="Proteomes" id="UP000662373">
    <property type="component" value="Unassembled WGS sequence"/>
</dbReference>
<dbReference type="RefSeq" id="WP_199600345.1">
    <property type="nucleotide sequence ID" value="NZ_JAEHJZ010000032.1"/>
</dbReference>
<evidence type="ECO:0000259" key="1">
    <source>
        <dbReference type="Pfam" id="PF25056"/>
    </source>
</evidence>
<protein>
    <recommendedName>
        <fullName evidence="1">DUF7793 domain-containing protein</fullName>
    </recommendedName>
</protein>
<dbReference type="Pfam" id="PF25056">
    <property type="entry name" value="DUF7793"/>
    <property type="match status" value="1"/>
</dbReference>
<organism evidence="2 3">
    <name type="scientific">Gelidibacter salicanalis</name>
    <dbReference type="NCBI Taxonomy" id="291193"/>
    <lineage>
        <taxon>Bacteria</taxon>
        <taxon>Pseudomonadati</taxon>
        <taxon>Bacteroidota</taxon>
        <taxon>Flavobacteriia</taxon>
        <taxon>Flavobacteriales</taxon>
        <taxon>Flavobacteriaceae</taxon>
        <taxon>Gelidibacter</taxon>
    </lineage>
</organism>
<evidence type="ECO:0000313" key="3">
    <source>
        <dbReference type="Proteomes" id="UP000662373"/>
    </source>
</evidence>
<keyword evidence="3" id="KW-1185">Reference proteome</keyword>
<dbReference type="EMBL" id="JAEHJZ010000032">
    <property type="protein sequence ID" value="MBJ7881618.1"/>
    <property type="molecule type" value="Genomic_DNA"/>
</dbReference>
<comment type="caution">
    <text evidence="2">The sequence shown here is derived from an EMBL/GenBank/DDBJ whole genome shotgun (WGS) entry which is preliminary data.</text>
</comment>
<feature type="domain" description="DUF7793" evidence="1">
    <location>
        <begin position="22"/>
        <end position="132"/>
    </location>
</feature>
<gene>
    <name evidence="2" type="ORF">JEM65_13325</name>
</gene>
<dbReference type="Gene3D" id="3.40.970.30">
    <property type="entry name" value="yp_829618.1 like domains"/>
    <property type="match status" value="1"/>
</dbReference>
<reference evidence="2 3" key="1">
    <citation type="submission" date="2020-09" db="EMBL/GenBank/DDBJ databases">
        <title>Draft genome of Gelidibacter salicanalis PAMC21136.</title>
        <authorList>
            <person name="Park H."/>
        </authorList>
    </citation>
    <scope>NUCLEOTIDE SEQUENCE [LARGE SCALE GENOMIC DNA]</scope>
    <source>
        <strain evidence="2 3">PAMC21136</strain>
    </source>
</reference>
<sequence length="133" mass="15272">MGITSFLILHTMMTYENEYATYQIIEGILHVKYKNIAVDLPEAVYIVKDRLDLQEGQFMPVLCDIRDIKEINKAARIYLSIEGSAFIKAVAFIVESPVSEMLSQFYLRTSKPTIPTEAFDNIHDALVYLNAYR</sequence>